<gene>
    <name evidence="1" type="ORF">PVAP13_5KG426107</name>
</gene>
<evidence type="ECO:0000313" key="2">
    <source>
        <dbReference type="Proteomes" id="UP000823388"/>
    </source>
</evidence>
<dbReference type="Proteomes" id="UP000823388">
    <property type="component" value="Chromosome 5K"/>
</dbReference>
<proteinExistence type="predicted"/>
<dbReference type="AlphaFoldDB" id="A0A8T0SJD2"/>
<organism evidence="1 2">
    <name type="scientific">Panicum virgatum</name>
    <name type="common">Blackwell switchgrass</name>
    <dbReference type="NCBI Taxonomy" id="38727"/>
    <lineage>
        <taxon>Eukaryota</taxon>
        <taxon>Viridiplantae</taxon>
        <taxon>Streptophyta</taxon>
        <taxon>Embryophyta</taxon>
        <taxon>Tracheophyta</taxon>
        <taxon>Spermatophyta</taxon>
        <taxon>Magnoliopsida</taxon>
        <taxon>Liliopsida</taxon>
        <taxon>Poales</taxon>
        <taxon>Poaceae</taxon>
        <taxon>PACMAD clade</taxon>
        <taxon>Panicoideae</taxon>
        <taxon>Panicodae</taxon>
        <taxon>Paniceae</taxon>
        <taxon>Panicinae</taxon>
        <taxon>Panicum</taxon>
        <taxon>Panicum sect. Hiantes</taxon>
    </lineage>
</organism>
<reference evidence="1" key="1">
    <citation type="submission" date="2020-05" db="EMBL/GenBank/DDBJ databases">
        <title>WGS assembly of Panicum virgatum.</title>
        <authorList>
            <person name="Lovell J.T."/>
            <person name="Jenkins J."/>
            <person name="Shu S."/>
            <person name="Juenger T.E."/>
            <person name="Schmutz J."/>
        </authorList>
    </citation>
    <scope>NUCLEOTIDE SEQUENCE</scope>
    <source>
        <strain evidence="1">AP13</strain>
    </source>
</reference>
<keyword evidence="2" id="KW-1185">Reference proteome</keyword>
<protein>
    <submittedName>
        <fullName evidence="1">Uncharacterized protein</fullName>
    </submittedName>
</protein>
<dbReference type="EMBL" id="CM029045">
    <property type="protein sequence ID" value="KAG2599562.1"/>
    <property type="molecule type" value="Genomic_DNA"/>
</dbReference>
<comment type="caution">
    <text evidence="1">The sequence shown here is derived from an EMBL/GenBank/DDBJ whole genome shotgun (WGS) entry which is preliminary data.</text>
</comment>
<accession>A0A8T0SJD2</accession>
<evidence type="ECO:0000313" key="1">
    <source>
        <dbReference type="EMBL" id="KAG2599562.1"/>
    </source>
</evidence>
<name>A0A8T0SJD2_PANVG</name>
<sequence length="172" mass="18908">MCVPPFARGRRTGQISLPCHDHSPAPAPAPCSSSHRHHQLSLLALPLLALAAAAARAWTGPLISLARGRRWRWWQRWLVVRGGRKKGEKKSRGTLRCSAPVGVTRFGLSLSLSFFLSRTREALWRPGGERAVTSELFQWRPLLPLLSSPARRWGGGSAGGRLVLQRGGVLGW</sequence>